<comment type="caution">
    <text evidence="1">The sequence shown here is derived from an EMBL/GenBank/DDBJ whole genome shotgun (WGS) entry which is preliminary data.</text>
</comment>
<dbReference type="EMBL" id="RCHE01000027">
    <property type="protein sequence ID" value="RLL43012.1"/>
    <property type="molecule type" value="Genomic_DNA"/>
</dbReference>
<dbReference type="RefSeq" id="WP_121532668.1">
    <property type="nucleotide sequence ID" value="NZ_RCHE01000027.1"/>
</dbReference>
<reference evidence="1 2" key="1">
    <citation type="submission" date="2018-09" db="EMBL/GenBank/DDBJ databases">
        <title>The draft genome of Acinetobacter sp. strains.</title>
        <authorList>
            <person name="Qin J."/>
            <person name="Feng Y."/>
            <person name="Zong Z."/>
        </authorList>
    </citation>
    <scope>NUCLEOTIDE SEQUENCE [LARGE SCALE GENOMIC DNA]</scope>
    <source>
        <strain evidence="1 2">WCHAc060001</strain>
    </source>
</reference>
<proteinExistence type="predicted"/>
<organism evidence="1 2">
    <name type="scientific">Acinetobacter cumulans</name>
    <dbReference type="NCBI Taxonomy" id="2136182"/>
    <lineage>
        <taxon>Bacteria</taxon>
        <taxon>Pseudomonadati</taxon>
        <taxon>Pseudomonadota</taxon>
        <taxon>Gammaproteobacteria</taxon>
        <taxon>Moraxellales</taxon>
        <taxon>Moraxellaceae</taxon>
        <taxon>Acinetobacter</taxon>
    </lineage>
</organism>
<sequence>MKNIWKQFIDDVLPNQPMNLGEVTAVYGNGQYSVSLVGGGSIRAFSDSSLSTGDKVKIVGSRIESKAPDLPIYQLEI</sequence>
<evidence type="ECO:0000313" key="2">
    <source>
        <dbReference type="Proteomes" id="UP000273105"/>
    </source>
</evidence>
<keyword evidence="2" id="KW-1185">Reference proteome</keyword>
<evidence type="ECO:0008006" key="3">
    <source>
        <dbReference type="Google" id="ProtNLM"/>
    </source>
</evidence>
<protein>
    <recommendedName>
        <fullName evidence="3">Flagellum-specific ATP synthase FliI</fullName>
    </recommendedName>
</protein>
<gene>
    <name evidence="1" type="ORF">D9K79_11635</name>
</gene>
<dbReference type="Proteomes" id="UP000273105">
    <property type="component" value="Unassembled WGS sequence"/>
</dbReference>
<accession>A0ABX9U5K8</accession>
<evidence type="ECO:0000313" key="1">
    <source>
        <dbReference type="EMBL" id="RLL43012.1"/>
    </source>
</evidence>
<name>A0ABX9U5K8_9GAMM</name>